<evidence type="ECO:0000256" key="11">
    <source>
        <dbReference type="ARBA" id="ARBA00023136"/>
    </source>
</evidence>
<dbReference type="Gene3D" id="3.40.50.2300">
    <property type="match status" value="1"/>
</dbReference>
<dbReference type="EC" id="2.7.13.3" evidence="3"/>
<dbReference type="SMART" id="SM00091">
    <property type="entry name" value="PAS"/>
    <property type="match status" value="2"/>
</dbReference>
<evidence type="ECO:0000256" key="13">
    <source>
        <dbReference type="PROSITE-ProRule" id="PRU00169"/>
    </source>
</evidence>
<dbReference type="Gene3D" id="1.20.120.160">
    <property type="entry name" value="HPT domain"/>
    <property type="match status" value="1"/>
</dbReference>
<keyword evidence="11 14" id="KW-0472">Membrane</keyword>
<gene>
    <name evidence="21" type="ORF">V6255_07325</name>
</gene>
<evidence type="ECO:0000259" key="20">
    <source>
        <dbReference type="PROSITE" id="PS50924"/>
    </source>
</evidence>
<evidence type="ECO:0000256" key="14">
    <source>
        <dbReference type="PROSITE-ProRule" id="PRU00244"/>
    </source>
</evidence>
<dbReference type="Pfam" id="PF02518">
    <property type="entry name" value="HATPase_c"/>
    <property type="match status" value="1"/>
</dbReference>
<evidence type="ECO:0000256" key="5">
    <source>
        <dbReference type="ARBA" id="ARBA00022553"/>
    </source>
</evidence>
<evidence type="ECO:0000256" key="1">
    <source>
        <dbReference type="ARBA" id="ARBA00000085"/>
    </source>
</evidence>
<feature type="modified residue" description="Phosphohistidine" evidence="12">
    <location>
        <position position="970"/>
    </location>
</feature>
<evidence type="ECO:0000256" key="8">
    <source>
        <dbReference type="ARBA" id="ARBA00022840"/>
    </source>
</evidence>
<dbReference type="InterPro" id="IPR036641">
    <property type="entry name" value="HPT_dom_sf"/>
</dbReference>
<dbReference type="Pfam" id="PF00512">
    <property type="entry name" value="HisKA"/>
    <property type="match status" value="1"/>
</dbReference>
<dbReference type="InterPro" id="IPR011006">
    <property type="entry name" value="CheY-like_superfamily"/>
</dbReference>
<reference evidence="21 22" key="1">
    <citation type="submission" date="2024-02" db="EMBL/GenBank/DDBJ databases">
        <title>Bacteria isolated from the canopy kelp, Nereocystis luetkeana.</title>
        <authorList>
            <person name="Pfister C.A."/>
            <person name="Younker I.T."/>
            <person name="Light S.H."/>
        </authorList>
    </citation>
    <scope>NUCLEOTIDE SEQUENCE [LARGE SCALE GENOMIC DNA]</scope>
    <source>
        <strain evidence="21 22">TI.2.07</strain>
    </source>
</reference>
<dbReference type="RefSeq" id="WP_341627557.1">
    <property type="nucleotide sequence ID" value="NZ_JBAKBA010000013.1"/>
</dbReference>
<evidence type="ECO:0000259" key="16">
    <source>
        <dbReference type="PROSITE" id="PS50110"/>
    </source>
</evidence>
<keyword evidence="8" id="KW-0067">ATP-binding</keyword>
<dbReference type="PROSITE" id="PS50924">
    <property type="entry name" value="MHYT"/>
    <property type="match status" value="1"/>
</dbReference>
<dbReference type="InterPro" id="IPR001789">
    <property type="entry name" value="Sig_transdc_resp-reg_receiver"/>
</dbReference>
<feature type="domain" description="HPt" evidence="19">
    <location>
        <begin position="931"/>
        <end position="1027"/>
    </location>
</feature>
<feature type="domain" description="PAC" evidence="18">
    <location>
        <begin position="474"/>
        <end position="526"/>
    </location>
</feature>
<accession>A0ABU9HAP9</accession>
<feature type="domain" description="MHYT" evidence="20">
    <location>
        <begin position="22"/>
        <end position="218"/>
    </location>
</feature>
<dbReference type="InterPro" id="IPR013655">
    <property type="entry name" value="PAS_fold_3"/>
</dbReference>
<proteinExistence type="predicted"/>
<dbReference type="SMART" id="SM00387">
    <property type="entry name" value="HATPase_c"/>
    <property type="match status" value="1"/>
</dbReference>
<feature type="transmembrane region" description="Helical" evidence="14">
    <location>
        <begin position="58"/>
        <end position="82"/>
    </location>
</feature>
<dbReference type="SMART" id="SM00388">
    <property type="entry name" value="HisKA"/>
    <property type="match status" value="1"/>
</dbReference>
<dbReference type="SUPFAM" id="SSF55874">
    <property type="entry name" value="ATPase domain of HSP90 chaperone/DNA topoisomerase II/histidine kinase"/>
    <property type="match status" value="1"/>
</dbReference>
<dbReference type="EMBL" id="JBAKBA010000013">
    <property type="protein sequence ID" value="MEL0658950.1"/>
    <property type="molecule type" value="Genomic_DNA"/>
</dbReference>
<dbReference type="Gene3D" id="3.30.450.20">
    <property type="entry name" value="PAS domain"/>
    <property type="match status" value="2"/>
</dbReference>
<evidence type="ECO:0000256" key="6">
    <source>
        <dbReference type="ARBA" id="ARBA00022692"/>
    </source>
</evidence>
<feature type="transmembrane region" description="Helical" evidence="14">
    <location>
        <begin position="235"/>
        <end position="258"/>
    </location>
</feature>
<evidence type="ECO:0000256" key="10">
    <source>
        <dbReference type="ARBA" id="ARBA00023012"/>
    </source>
</evidence>
<sequence>MLEQILEIFHYNQSSLFVLSKYNPWLVLLSISIAILASFMGFQVAHQAQDAAPLRKKISLIIGSIVLGGGVWSMHFLGMLALDLCTNITYQIDTTLISVLPSIAASWVTLNLITRKEIKGCQLVFGGILVGSGIGAMHYIGMAAMEMAPLLRYDPLMFIISILVAVVLAILALWISFGLDKHNAPRFNKNIKIAISSCVMGAAITGMHYVGMVAARFVLPPGMELSEQTSEISTILALIVTGITVVVIFIVLGANIIFRHKDISTKAMNNERRLIATMNTAIDGIITIDSKGIIISVNKAVSILLGWQSEELVGNNVKMIVPVPYQNGHDQFIDNYLQTREAKIIGEDREVEALAKDNEKIPVRLGIGHIELNNQHMFVAFISDLRERKAMESSLRNKEAKIRSLVANIPGIAYRHLDTPGWPSVFINDEVEKMLGYPAEDFLLPNAKRTIADFVHPDDMQIILDTDLYHPDGYQLEVRIIDRYKNIKWILGYGRAVKGEKPDERYFDGFIMDISDRKKMESALISAKEKAEQAAATRAAFLANMSHEIRTPMNAIIGFSDILLDEKLDNNQRKQLNTINQSAKSLLHILNDVLDSAKLDKGKFQLEYRDFYLVEEVDSVVSTLWLQAQHKGLQINLNIDKDAQCFYNGVPDRLRQVLTNIMGNSIKFTEAGSVTIAIKNTQLGFLHFAISDTGIGMTQAQLDSVFEPFAQADESMSRRFGGTGLGTTISKQLIELMGGTISATSEKGKGSTFEFSIPLKLANVPTQSKLKEIYTELPQLSILIVDDIEQNIDLMSLILKRNNHSFSVARNGEQALHKMENERFDIVLMDIQMPVMDGLTASKKRREYEVENGLPRLPIIALTASVLPQDRKSAGESGMDGFANKPIDLRQLLNEIARVLTLNKAIVNVNENKPTQQVSINIEKGIDLWGSKTTLFSEIVQFLSQSKANISALPQLIKNAEWESIESTAHKYKGAAGNLALNRLMLALTSLEDASRKHKEKEALASLESIELEINSITECTKKMSTRTYQEVKLENTSHEVLLETLLKLKVSVDNNEFDDDQLDILQAVRSDYNKDIESIITACNDFDFELALSHIKVLIQSLKSSV</sequence>
<evidence type="ECO:0000256" key="9">
    <source>
        <dbReference type="ARBA" id="ARBA00022989"/>
    </source>
</evidence>
<evidence type="ECO:0000313" key="21">
    <source>
        <dbReference type="EMBL" id="MEL0658950.1"/>
    </source>
</evidence>
<keyword evidence="4" id="KW-1003">Cell membrane</keyword>
<evidence type="ECO:0000259" key="15">
    <source>
        <dbReference type="PROSITE" id="PS50109"/>
    </source>
</evidence>
<feature type="transmembrane region" description="Helical" evidence="14">
    <location>
        <begin position="156"/>
        <end position="179"/>
    </location>
</feature>
<evidence type="ECO:0000256" key="7">
    <source>
        <dbReference type="ARBA" id="ARBA00022741"/>
    </source>
</evidence>
<dbReference type="Pfam" id="PF01627">
    <property type="entry name" value="Hpt"/>
    <property type="match status" value="1"/>
</dbReference>
<feature type="domain" description="PAS" evidence="17">
    <location>
        <begin position="417"/>
        <end position="461"/>
    </location>
</feature>
<feature type="domain" description="PAS" evidence="17">
    <location>
        <begin position="270"/>
        <end position="322"/>
    </location>
</feature>
<dbReference type="SUPFAM" id="SSF52172">
    <property type="entry name" value="CheY-like"/>
    <property type="match status" value="1"/>
</dbReference>
<dbReference type="SUPFAM" id="SSF55785">
    <property type="entry name" value="PYP-like sensor domain (PAS domain)"/>
    <property type="match status" value="2"/>
</dbReference>
<evidence type="ECO:0000259" key="18">
    <source>
        <dbReference type="PROSITE" id="PS50113"/>
    </source>
</evidence>
<dbReference type="CDD" id="cd17546">
    <property type="entry name" value="REC_hyHK_CKI1_RcsC-like"/>
    <property type="match status" value="1"/>
</dbReference>
<dbReference type="InterPro" id="IPR035965">
    <property type="entry name" value="PAS-like_dom_sf"/>
</dbReference>
<dbReference type="PROSITE" id="PS50109">
    <property type="entry name" value="HIS_KIN"/>
    <property type="match status" value="1"/>
</dbReference>
<dbReference type="Pfam" id="PF00989">
    <property type="entry name" value="PAS"/>
    <property type="match status" value="1"/>
</dbReference>
<evidence type="ECO:0000256" key="4">
    <source>
        <dbReference type="ARBA" id="ARBA00022475"/>
    </source>
</evidence>
<dbReference type="PRINTS" id="PR00344">
    <property type="entry name" value="BCTRLSENSOR"/>
</dbReference>
<dbReference type="InterPro" id="IPR008207">
    <property type="entry name" value="Sig_transdc_His_kin_Hpt_dom"/>
</dbReference>
<dbReference type="InterPro" id="IPR001610">
    <property type="entry name" value="PAC"/>
</dbReference>
<feature type="transmembrane region" description="Helical" evidence="14">
    <location>
        <begin position="122"/>
        <end position="144"/>
    </location>
</feature>
<dbReference type="InterPro" id="IPR013767">
    <property type="entry name" value="PAS_fold"/>
</dbReference>
<dbReference type="NCBIfam" id="TIGR00229">
    <property type="entry name" value="sensory_box"/>
    <property type="match status" value="1"/>
</dbReference>
<dbReference type="PROSITE" id="PS50110">
    <property type="entry name" value="RESPONSE_REGULATORY"/>
    <property type="match status" value="1"/>
</dbReference>
<evidence type="ECO:0000256" key="3">
    <source>
        <dbReference type="ARBA" id="ARBA00012438"/>
    </source>
</evidence>
<dbReference type="InterPro" id="IPR005330">
    <property type="entry name" value="MHYT_dom"/>
</dbReference>
<dbReference type="Pfam" id="PF08447">
    <property type="entry name" value="PAS_3"/>
    <property type="match status" value="1"/>
</dbReference>
<dbReference type="CDD" id="cd00130">
    <property type="entry name" value="PAS"/>
    <property type="match status" value="2"/>
</dbReference>
<dbReference type="InterPro" id="IPR000700">
    <property type="entry name" value="PAS-assoc_C"/>
</dbReference>
<protein>
    <recommendedName>
        <fullName evidence="3">histidine kinase</fullName>
        <ecNumber evidence="3">2.7.13.3</ecNumber>
    </recommendedName>
</protein>
<dbReference type="PANTHER" id="PTHR45339:SF1">
    <property type="entry name" value="HYBRID SIGNAL TRANSDUCTION HISTIDINE KINASE J"/>
    <property type="match status" value="1"/>
</dbReference>
<keyword evidence="9 14" id="KW-1133">Transmembrane helix</keyword>
<name>A0ABU9HAP9_9GAMM</name>
<evidence type="ECO:0000256" key="2">
    <source>
        <dbReference type="ARBA" id="ARBA00004651"/>
    </source>
</evidence>
<dbReference type="PROSITE" id="PS50894">
    <property type="entry name" value="HPT"/>
    <property type="match status" value="1"/>
</dbReference>
<dbReference type="SMART" id="SM00448">
    <property type="entry name" value="REC"/>
    <property type="match status" value="1"/>
</dbReference>
<dbReference type="InterPro" id="IPR005467">
    <property type="entry name" value="His_kinase_dom"/>
</dbReference>
<feature type="transmembrane region" description="Helical" evidence="14">
    <location>
        <begin position="88"/>
        <end position="110"/>
    </location>
</feature>
<evidence type="ECO:0000313" key="22">
    <source>
        <dbReference type="Proteomes" id="UP001366060"/>
    </source>
</evidence>
<evidence type="ECO:0000259" key="17">
    <source>
        <dbReference type="PROSITE" id="PS50112"/>
    </source>
</evidence>
<feature type="transmembrane region" description="Helical" evidence="14">
    <location>
        <begin position="25"/>
        <end position="46"/>
    </location>
</feature>
<feature type="domain" description="Histidine kinase" evidence="15">
    <location>
        <begin position="544"/>
        <end position="761"/>
    </location>
</feature>
<dbReference type="SUPFAM" id="SSF47226">
    <property type="entry name" value="Histidine-containing phosphotransfer domain, HPT domain"/>
    <property type="match status" value="1"/>
</dbReference>
<dbReference type="Gene3D" id="1.10.287.130">
    <property type="match status" value="1"/>
</dbReference>
<dbReference type="Proteomes" id="UP001366060">
    <property type="component" value="Unassembled WGS sequence"/>
</dbReference>
<dbReference type="PANTHER" id="PTHR45339">
    <property type="entry name" value="HYBRID SIGNAL TRANSDUCTION HISTIDINE KINASE J"/>
    <property type="match status" value="1"/>
</dbReference>
<keyword evidence="7" id="KW-0547">Nucleotide-binding</keyword>
<dbReference type="InterPro" id="IPR036097">
    <property type="entry name" value="HisK_dim/P_sf"/>
</dbReference>
<dbReference type="Pfam" id="PF00072">
    <property type="entry name" value="Response_reg"/>
    <property type="match status" value="1"/>
</dbReference>
<dbReference type="CDD" id="cd00082">
    <property type="entry name" value="HisKA"/>
    <property type="match status" value="1"/>
</dbReference>
<dbReference type="Gene3D" id="3.30.565.10">
    <property type="entry name" value="Histidine kinase-like ATPase, C-terminal domain"/>
    <property type="match status" value="1"/>
</dbReference>
<keyword evidence="22" id="KW-1185">Reference proteome</keyword>
<dbReference type="PROSITE" id="PS50113">
    <property type="entry name" value="PAC"/>
    <property type="match status" value="1"/>
</dbReference>
<dbReference type="PROSITE" id="PS50112">
    <property type="entry name" value="PAS"/>
    <property type="match status" value="2"/>
</dbReference>
<evidence type="ECO:0000259" key="19">
    <source>
        <dbReference type="PROSITE" id="PS50894"/>
    </source>
</evidence>
<dbReference type="SUPFAM" id="SSF47384">
    <property type="entry name" value="Homodimeric domain of signal transducing histidine kinase"/>
    <property type="match status" value="1"/>
</dbReference>
<evidence type="ECO:0000256" key="12">
    <source>
        <dbReference type="PROSITE-ProRule" id="PRU00110"/>
    </source>
</evidence>
<dbReference type="InterPro" id="IPR004358">
    <property type="entry name" value="Sig_transdc_His_kin-like_C"/>
</dbReference>
<comment type="catalytic activity">
    <reaction evidence="1">
        <text>ATP + protein L-histidine = ADP + protein N-phospho-L-histidine.</text>
        <dbReference type="EC" id="2.7.13.3"/>
    </reaction>
</comment>
<dbReference type="CDD" id="cd16922">
    <property type="entry name" value="HATPase_EvgS-ArcB-TorS-like"/>
    <property type="match status" value="1"/>
</dbReference>
<feature type="transmembrane region" description="Helical" evidence="14">
    <location>
        <begin position="191"/>
        <end position="215"/>
    </location>
</feature>
<keyword evidence="10" id="KW-0902">Two-component regulatory system</keyword>
<dbReference type="InterPro" id="IPR000014">
    <property type="entry name" value="PAS"/>
</dbReference>
<feature type="modified residue" description="4-aspartylphosphate" evidence="13">
    <location>
        <position position="830"/>
    </location>
</feature>
<organism evidence="21 22">
    <name type="scientific">Psychromonas arctica</name>
    <dbReference type="NCBI Taxonomy" id="168275"/>
    <lineage>
        <taxon>Bacteria</taxon>
        <taxon>Pseudomonadati</taxon>
        <taxon>Pseudomonadota</taxon>
        <taxon>Gammaproteobacteria</taxon>
        <taxon>Alteromonadales</taxon>
        <taxon>Psychromonadaceae</taxon>
        <taxon>Psychromonas</taxon>
    </lineage>
</organism>
<dbReference type="InterPro" id="IPR003661">
    <property type="entry name" value="HisK_dim/P_dom"/>
</dbReference>
<comment type="subcellular location">
    <subcellularLocation>
        <location evidence="2">Cell membrane</location>
        <topology evidence="2">Multi-pass membrane protein</topology>
    </subcellularLocation>
</comment>
<keyword evidence="5 13" id="KW-0597">Phosphoprotein</keyword>
<dbReference type="Pfam" id="PF03707">
    <property type="entry name" value="MHYT"/>
    <property type="match status" value="3"/>
</dbReference>
<dbReference type="InterPro" id="IPR036890">
    <property type="entry name" value="HATPase_C_sf"/>
</dbReference>
<comment type="caution">
    <text evidence="21">The sequence shown here is derived from an EMBL/GenBank/DDBJ whole genome shotgun (WGS) entry which is preliminary data.</text>
</comment>
<feature type="domain" description="Response regulatory" evidence="16">
    <location>
        <begin position="781"/>
        <end position="900"/>
    </location>
</feature>
<dbReference type="InterPro" id="IPR003594">
    <property type="entry name" value="HATPase_dom"/>
</dbReference>
<keyword evidence="6 14" id="KW-0812">Transmembrane</keyword>
<dbReference type="SMART" id="SM00086">
    <property type="entry name" value="PAC"/>
    <property type="match status" value="2"/>
</dbReference>